<dbReference type="EMBL" id="JAGGKE010000012">
    <property type="protein sequence ID" value="MBP1902841.1"/>
    <property type="molecule type" value="Genomic_DNA"/>
</dbReference>
<dbReference type="InterPro" id="IPR006319">
    <property type="entry name" value="PEP_synth"/>
</dbReference>
<dbReference type="InterPro" id="IPR002192">
    <property type="entry name" value="PPDK_AMP/ATP-bd"/>
</dbReference>
<dbReference type="AlphaFoldDB" id="A0A8J7R8Z4"/>
<dbReference type="SUPFAM" id="SSF56059">
    <property type="entry name" value="Glutathione synthetase ATP-binding domain-like"/>
    <property type="match status" value="1"/>
</dbReference>
<dbReference type="SUPFAM" id="SSF52009">
    <property type="entry name" value="Phosphohistidine domain"/>
    <property type="match status" value="1"/>
</dbReference>
<dbReference type="Pfam" id="PF01326">
    <property type="entry name" value="PPDK_N"/>
    <property type="match status" value="1"/>
</dbReference>
<dbReference type="Gene3D" id="3.50.30.10">
    <property type="entry name" value="Phosphohistidine domain"/>
    <property type="match status" value="1"/>
</dbReference>
<evidence type="ECO:0000256" key="3">
    <source>
        <dbReference type="ARBA" id="ARBA00004742"/>
    </source>
</evidence>
<evidence type="ECO:0000256" key="12">
    <source>
        <dbReference type="ARBA" id="ARBA00033470"/>
    </source>
</evidence>
<dbReference type="UniPathway" id="UPA00138"/>
<accession>A0A8J7R8Z4</accession>
<comment type="pathway">
    <text evidence="3">Carbohydrate biosynthesis; gluconeogenesis.</text>
</comment>
<comment type="catalytic activity">
    <reaction evidence="13">
        <text>pyruvate + ATP + H2O = phosphoenolpyruvate + AMP + phosphate + 2 H(+)</text>
        <dbReference type="Rhea" id="RHEA:11364"/>
        <dbReference type="ChEBI" id="CHEBI:15361"/>
        <dbReference type="ChEBI" id="CHEBI:15377"/>
        <dbReference type="ChEBI" id="CHEBI:15378"/>
        <dbReference type="ChEBI" id="CHEBI:30616"/>
        <dbReference type="ChEBI" id="CHEBI:43474"/>
        <dbReference type="ChEBI" id="CHEBI:58702"/>
        <dbReference type="ChEBI" id="CHEBI:456215"/>
        <dbReference type="EC" id="2.7.9.2"/>
    </reaction>
</comment>
<keyword evidence="11" id="KW-0460">Magnesium</keyword>
<comment type="cofactor">
    <cofactor evidence="1">
        <name>Mg(2+)</name>
        <dbReference type="ChEBI" id="CHEBI:18420"/>
    </cofactor>
</comment>
<evidence type="ECO:0000256" key="2">
    <source>
        <dbReference type="ARBA" id="ARBA00002988"/>
    </source>
</evidence>
<evidence type="ECO:0000256" key="9">
    <source>
        <dbReference type="ARBA" id="ARBA00022777"/>
    </source>
</evidence>
<comment type="function">
    <text evidence="2">Catalyzes the phosphorylation of pyruvate to phosphoenolpyruvate.</text>
</comment>
<feature type="domain" description="Pyruvate phosphate dikinase AMP/ATP-binding" evidence="17">
    <location>
        <begin position="15"/>
        <end position="323"/>
    </location>
</feature>
<evidence type="ECO:0000313" key="18">
    <source>
        <dbReference type="EMBL" id="MBP1902841.1"/>
    </source>
</evidence>
<dbReference type="GO" id="GO:0008986">
    <property type="term" value="F:pyruvate, water dikinase activity"/>
    <property type="evidence" value="ECO:0007669"/>
    <property type="project" value="UniProtKB-EC"/>
</dbReference>
<evidence type="ECO:0000256" key="7">
    <source>
        <dbReference type="ARBA" id="ARBA00022723"/>
    </source>
</evidence>
<comment type="caution">
    <text evidence="18">The sequence shown here is derived from an EMBL/GenBank/DDBJ whole genome shotgun (WGS) entry which is preliminary data.</text>
</comment>
<dbReference type="GO" id="GO:0005524">
    <property type="term" value="F:ATP binding"/>
    <property type="evidence" value="ECO:0007669"/>
    <property type="project" value="UniProtKB-KW"/>
</dbReference>
<protein>
    <recommendedName>
        <fullName evidence="14">Probable phosphoenolpyruvate synthase</fullName>
        <ecNumber evidence="5">2.7.9.2</ecNumber>
    </recommendedName>
    <alternativeName>
        <fullName evidence="12">Pyruvate, water dikinase</fullName>
    </alternativeName>
</protein>
<dbReference type="InterPro" id="IPR036637">
    <property type="entry name" value="Phosphohistidine_dom_sf"/>
</dbReference>
<evidence type="ECO:0000313" key="19">
    <source>
        <dbReference type="Proteomes" id="UP000770586"/>
    </source>
</evidence>
<sequence>MPALWLDEVRATDLETVGGKAASLGELIATGFPVPSGFVVTADTYRDFISESGIKNELRTVTDIDTEDSATLTEAQNRSHDLIMEAPMADTIQEEVLDAYRSMNTNDEETSVAIRSSATAEDLPDASFAGQLDTYLNVTSDDLIETIKRCWASLFSRRAIHYRNQNDFPRHGGDIAVVVQEMVTADTAGVMFTSHPSTGAHKAIVEAAWGLGEAVVSGVVSPDNYVVNRNTGAIEQVTVADKRVKYVKSKQTGETIEVDVSEEKREQRVLSNDQLRTLVTIGERIESHYGTPQDIEWAIVDGEVFVLQSRPITTIPDRNYNESGDETATNDSRRQTRGTGDVLLEGLGVSPGVASGTVRVLENTDDLNEVTEGDVVVAEMTEPDMVPAMQRAAGIVTDEGGMISHTAIVSRELGLPAIVGCDDATRELIHGQDVTIDGNRGTVHRDTETEPLETATSRD</sequence>
<dbReference type="GO" id="GO:0046872">
    <property type="term" value="F:metal ion binding"/>
    <property type="evidence" value="ECO:0007669"/>
    <property type="project" value="UniProtKB-KW"/>
</dbReference>
<dbReference type="InterPro" id="IPR013815">
    <property type="entry name" value="ATP_grasp_subdomain_1"/>
</dbReference>
<evidence type="ECO:0000256" key="1">
    <source>
        <dbReference type="ARBA" id="ARBA00001946"/>
    </source>
</evidence>
<keyword evidence="10" id="KW-0067">ATP-binding</keyword>
<name>A0A8J7R8Z4_9EURY</name>
<dbReference type="PANTHER" id="PTHR43030">
    <property type="entry name" value="PHOSPHOENOLPYRUVATE SYNTHASE"/>
    <property type="match status" value="1"/>
</dbReference>
<evidence type="ECO:0000256" key="6">
    <source>
        <dbReference type="ARBA" id="ARBA00022679"/>
    </source>
</evidence>
<evidence type="ECO:0000259" key="16">
    <source>
        <dbReference type="Pfam" id="PF00391"/>
    </source>
</evidence>
<feature type="region of interest" description="Disordered" evidence="15">
    <location>
        <begin position="439"/>
        <end position="459"/>
    </location>
</feature>
<dbReference type="GO" id="GO:0006094">
    <property type="term" value="P:gluconeogenesis"/>
    <property type="evidence" value="ECO:0007669"/>
    <property type="project" value="UniProtKB-UniPathway"/>
</dbReference>
<dbReference type="Proteomes" id="UP000770586">
    <property type="component" value="Unassembled WGS sequence"/>
</dbReference>
<dbReference type="Gene3D" id="3.30.1490.20">
    <property type="entry name" value="ATP-grasp fold, A domain"/>
    <property type="match status" value="1"/>
</dbReference>
<evidence type="ECO:0000256" key="15">
    <source>
        <dbReference type="SAM" id="MobiDB-lite"/>
    </source>
</evidence>
<evidence type="ECO:0000256" key="11">
    <source>
        <dbReference type="ARBA" id="ARBA00022842"/>
    </source>
</evidence>
<evidence type="ECO:0000256" key="5">
    <source>
        <dbReference type="ARBA" id="ARBA00011996"/>
    </source>
</evidence>
<proteinExistence type="inferred from homology"/>
<evidence type="ECO:0000256" key="8">
    <source>
        <dbReference type="ARBA" id="ARBA00022741"/>
    </source>
</evidence>
<feature type="region of interest" description="Disordered" evidence="15">
    <location>
        <begin position="316"/>
        <end position="337"/>
    </location>
</feature>
<gene>
    <name evidence="18" type="ORF">J2744_002543</name>
</gene>
<dbReference type="RefSeq" id="WP_210113690.1">
    <property type="nucleotide sequence ID" value="NZ_BAAADX010000009.1"/>
</dbReference>
<evidence type="ECO:0000256" key="14">
    <source>
        <dbReference type="ARBA" id="ARBA00071420"/>
    </source>
</evidence>
<dbReference type="Pfam" id="PF00391">
    <property type="entry name" value="PEP-utilizers"/>
    <property type="match status" value="1"/>
</dbReference>
<dbReference type="Gene3D" id="3.30.470.20">
    <property type="entry name" value="ATP-grasp fold, B domain"/>
    <property type="match status" value="1"/>
</dbReference>
<keyword evidence="9" id="KW-0418">Kinase</keyword>
<keyword evidence="7" id="KW-0479">Metal-binding</keyword>
<keyword evidence="19" id="KW-1185">Reference proteome</keyword>
<organism evidence="18 19">
    <name type="scientific">Halorubrum trapanicum</name>
    <dbReference type="NCBI Taxonomy" id="29284"/>
    <lineage>
        <taxon>Archaea</taxon>
        <taxon>Methanobacteriati</taxon>
        <taxon>Methanobacteriota</taxon>
        <taxon>Stenosarchaea group</taxon>
        <taxon>Halobacteria</taxon>
        <taxon>Halobacteriales</taxon>
        <taxon>Haloferacaceae</taxon>
        <taxon>Halorubrum</taxon>
    </lineage>
</organism>
<dbReference type="PANTHER" id="PTHR43030:SF1">
    <property type="entry name" value="PHOSPHOENOLPYRUVATE SYNTHASE"/>
    <property type="match status" value="1"/>
</dbReference>
<dbReference type="FunFam" id="3.30.1490.20:FF:000010">
    <property type="entry name" value="Phosphoenolpyruvate synthase"/>
    <property type="match status" value="1"/>
</dbReference>
<dbReference type="OrthoDB" id="23397at2157"/>
<dbReference type="EC" id="2.7.9.2" evidence="5"/>
<feature type="domain" description="PEP-utilising enzyme mobile" evidence="16">
    <location>
        <begin position="371"/>
        <end position="441"/>
    </location>
</feature>
<keyword evidence="6" id="KW-0808">Transferase</keyword>
<comment type="similarity">
    <text evidence="4">Belongs to the PEP-utilizing enzyme family.</text>
</comment>
<keyword evidence="8" id="KW-0547">Nucleotide-binding</keyword>
<evidence type="ECO:0000256" key="4">
    <source>
        <dbReference type="ARBA" id="ARBA00007837"/>
    </source>
</evidence>
<evidence type="ECO:0000256" key="13">
    <source>
        <dbReference type="ARBA" id="ARBA00047700"/>
    </source>
</evidence>
<dbReference type="InterPro" id="IPR008279">
    <property type="entry name" value="PEP-util_enz_mobile_dom"/>
</dbReference>
<reference evidence="18 19" key="1">
    <citation type="submission" date="2021-03" db="EMBL/GenBank/DDBJ databases">
        <title>Genomic Encyclopedia of Type Strains, Phase IV (KMG-IV): sequencing the most valuable type-strain genomes for metagenomic binning, comparative biology and taxonomic classification.</title>
        <authorList>
            <person name="Goeker M."/>
        </authorList>
    </citation>
    <scope>NUCLEOTIDE SEQUENCE [LARGE SCALE GENOMIC DNA]</scope>
    <source>
        <strain evidence="18 19">DSM 12287</strain>
    </source>
</reference>
<evidence type="ECO:0000256" key="10">
    <source>
        <dbReference type="ARBA" id="ARBA00022840"/>
    </source>
</evidence>
<evidence type="ECO:0000259" key="17">
    <source>
        <dbReference type="Pfam" id="PF01326"/>
    </source>
</evidence>